<feature type="domain" description="LCCL" evidence="6">
    <location>
        <begin position="387"/>
        <end position="482"/>
    </location>
</feature>
<proteinExistence type="predicted"/>
<sequence length="583" mass="64442">MTCVLTGVVPLGLVLLLCGAQGFFLPNITHLEKLLSKYQRDQPHSRARRAIPRADQEEILMLHNKLRGQVSPPASNMEYMVSAGPGAGLASGLGAGAGCDGYPPRGRTVQGSTRTPSSASGAQAARHRLPCCRRGAMTCVLTGVVPLGLVLLLCGAQGFFLPNITHLEKLLSKYQRDQPHSRARRAIPRADQEEILMLHNKLRGQVSPPASNMEYMTWDEELEKSAAAWAQECVWEHGPTGLLVSIGQNLAVHWGRYRSPGFHVQSWYDEVKDYTYPYPHECNPWCPERCSGPMCTHYTQVRLEDRAGNWIGEAPYRTGRPCSECPPKYGGGCKNNLCYRETYGQKPETDDMNEVEVAPIPDEKHVWVSPRVIKPTKPKKDSPVNYMTQVVKCDTKMKDKCKGSTCNRYQCPAGCLHSGAKIFGTLFYESASSICRAAIHYGILDDRGGLVDVTRNGKVPFFVKSERNGVQSLSKYKASSSFTVSKVKVQDLDCYTTVAQLCPYEKPGTHCPRVRCPAHCKDEPSYWAPVFGSNIYADTSSICKTAVHAGVIRNESGGYVDVMPVDKKKTYVGSLRNGVQSER</sequence>
<dbReference type="Gene3D" id="2.170.130.20">
    <property type="entry name" value="LCCL-like domain"/>
    <property type="match status" value="2"/>
</dbReference>
<keyword evidence="3" id="KW-0732">Signal</keyword>
<dbReference type="OrthoDB" id="414826at2759"/>
<dbReference type="SUPFAM" id="SSF69848">
    <property type="entry name" value="LCCL domain"/>
    <property type="match status" value="2"/>
</dbReference>
<evidence type="ECO:0000313" key="7">
    <source>
        <dbReference type="EMBL" id="OWK15652.1"/>
    </source>
</evidence>
<accession>A0A212DBR9</accession>
<dbReference type="SMART" id="SM00603">
    <property type="entry name" value="LCCL"/>
    <property type="match status" value="2"/>
</dbReference>
<keyword evidence="2" id="KW-0964">Secreted</keyword>
<comment type="caution">
    <text evidence="7">The sequence shown here is derived from an EMBL/GenBank/DDBJ whole genome shotgun (WGS) entry which is preliminary data.</text>
</comment>
<reference evidence="7 8" key="1">
    <citation type="journal article" date="2018" name="Mol. Genet. Genomics">
        <title>The red deer Cervus elaphus genome CerEla1.0: sequencing, annotating, genes, and chromosomes.</title>
        <authorList>
            <person name="Bana N.A."/>
            <person name="Nyiri A."/>
            <person name="Nagy J."/>
            <person name="Frank K."/>
            <person name="Nagy T."/>
            <person name="Steger V."/>
            <person name="Schiller M."/>
            <person name="Lakatos P."/>
            <person name="Sugar L."/>
            <person name="Horn P."/>
            <person name="Barta E."/>
            <person name="Orosz L."/>
        </authorList>
    </citation>
    <scope>NUCLEOTIDE SEQUENCE [LARGE SCALE GENOMIC DNA]</scope>
    <source>
        <strain evidence="7">Hungarian</strain>
    </source>
</reference>
<dbReference type="PANTHER" id="PTHR31331">
    <property type="entry name" value="LCCL DOMAIN PROTEIN (AFU_ORTHOLOGUE AFUA_5G08630)"/>
    <property type="match status" value="1"/>
</dbReference>
<dbReference type="InterPro" id="IPR035940">
    <property type="entry name" value="CAP_sf"/>
</dbReference>
<feature type="domain" description="LCCL" evidence="6">
    <location>
        <begin position="488"/>
        <end position="583"/>
    </location>
</feature>
<dbReference type="AlphaFoldDB" id="A0A212DBR9"/>
<dbReference type="EMBL" id="MKHE01000004">
    <property type="protein sequence ID" value="OWK15652.1"/>
    <property type="molecule type" value="Genomic_DNA"/>
</dbReference>
<dbReference type="Pfam" id="PF00188">
    <property type="entry name" value="CAP"/>
    <property type="match status" value="1"/>
</dbReference>
<evidence type="ECO:0000259" key="6">
    <source>
        <dbReference type="PROSITE" id="PS50820"/>
    </source>
</evidence>
<gene>
    <name evidence="7" type="ORF">Celaphus_00004009</name>
</gene>
<dbReference type="InterPro" id="IPR004043">
    <property type="entry name" value="LCCL"/>
</dbReference>
<dbReference type="InterPro" id="IPR051957">
    <property type="entry name" value="CRISP-LCCL_domain"/>
</dbReference>
<keyword evidence="8" id="KW-1185">Reference proteome</keyword>
<name>A0A212DBR9_CEREH</name>
<dbReference type="PANTHER" id="PTHR31331:SF1">
    <property type="entry name" value="CYSTEINE RICH SECRETORY PROTEIN LCCL DOMAIN CONTAINING 2"/>
    <property type="match status" value="1"/>
</dbReference>
<organism evidence="7 8">
    <name type="scientific">Cervus elaphus hippelaphus</name>
    <name type="common">European red deer</name>
    <dbReference type="NCBI Taxonomy" id="46360"/>
    <lineage>
        <taxon>Eukaryota</taxon>
        <taxon>Metazoa</taxon>
        <taxon>Chordata</taxon>
        <taxon>Craniata</taxon>
        <taxon>Vertebrata</taxon>
        <taxon>Euteleostomi</taxon>
        <taxon>Mammalia</taxon>
        <taxon>Eutheria</taxon>
        <taxon>Laurasiatheria</taxon>
        <taxon>Artiodactyla</taxon>
        <taxon>Ruminantia</taxon>
        <taxon>Pecora</taxon>
        <taxon>Cervidae</taxon>
        <taxon>Cervinae</taxon>
        <taxon>Cervus</taxon>
    </lineage>
</organism>
<dbReference type="InterPro" id="IPR014044">
    <property type="entry name" value="CAP_dom"/>
</dbReference>
<dbReference type="InterPro" id="IPR036609">
    <property type="entry name" value="LCCL_sf"/>
</dbReference>
<dbReference type="Proteomes" id="UP000242450">
    <property type="component" value="Chromosome 4"/>
</dbReference>
<evidence type="ECO:0000256" key="4">
    <source>
        <dbReference type="ARBA" id="ARBA00022737"/>
    </source>
</evidence>
<evidence type="ECO:0000256" key="3">
    <source>
        <dbReference type="ARBA" id="ARBA00022729"/>
    </source>
</evidence>
<dbReference type="PROSITE" id="PS50820">
    <property type="entry name" value="LCCL"/>
    <property type="match status" value="2"/>
</dbReference>
<dbReference type="FunFam" id="2.170.130.20:FF:000001">
    <property type="entry name" value="Cysteine-rich secretory protein LCCL domain-containing 1"/>
    <property type="match status" value="2"/>
</dbReference>
<evidence type="ECO:0000256" key="1">
    <source>
        <dbReference type="ARBA" id="ARBA00004613"/>
    </source>
</evidence>
<evidence type="ECO:0000256" key="5">
    <source>
        <dbReference type="ARBA" id="ARBA00023157"/>
    </source>
</evidence>
<keyword evidence="4" id="KW-0677">Repeat</keyword>
<dbReference type="FunFam" id="3.40.33.10:FF:000001">
    <property type="entry name" value="Cysteine-rich secretory protein LCCL domain containing 1"/>
    <property type="match status" value="1"/>
</dbReference>
<dbReference type="SUPFAM" id="SSF55797">
    <property type="entry name" value="PR-1-like"/>
    <property type="match status" value="2"/>
</dbReference>
<dbReference type="SMART" id="SM00198">
    <property type="entry name" value="SCP"/>
    <property type="match status" value="1"/>
</dbReference>
<dbReference type="Gene3D" id="3.40.33.10">
    <property type="entry name" value="CAP"/>
    <property type="match status" value="1"/>
</dbReference>
<evidence type="ECO:0000313" key="8">
    <source>
        <dbReference type="Proteomes" id="UP000242450"/>
    </source>
</evidence>
<protein>
    <submittedName>
        <fullName evidence="7">CRISPLD2</fullName>
    </submittedName>
</protein>
<keyword evidence="5" id="KW-1015">Disulfide bond</keyword>
<comment type="subcellular location">
    <subcellularLocation>
        <location evidence="1">Secreted</location>
    </subcellularLocation>
</comment>
<dbReference type="GO" id="GO:0005576">
    <property type="term" value="C:extracellular region"/>
    <property type="evidence" value="ECO:0007669"/>
    <property type="project" value="UniProtKB-SubCell"/>
</dbReference>
<dbReference type="Pfam" id="PF03815">
    <property type="entry name" value="LCCL"/>
    <property type="match status" value="2"/>
</dbReference>
<evidence type="ECO:0000256" key="2">
    <source>
        <dbReference type="ARBA" id="ARBA00022525"/>
    </source>
</evidence>